<evidence type="ECO:0000256" key="6">
    <source>
        <dbReference type="ARBA" id="ARBA00023163"/>
    </source>
</evidence>
<keyword evidence="6 8" id="KW-0804">Transcription</keyword>
<dbReference type="AlphaFoldDB" id="A0A427YLT9"/>
<evidence type="ECO:0000256" key="3">
    <source>
        <dbReference type="ARBA" id="ARBA00020631"/>
    </source>
</evidence>
<comment type="function">
    <text evidence="8">Component of the Mediator complex, a coactivator involved in the regulated transcription of nearly all RNA polymerase II-dependent genes. Mediator functions as a bridge to convey information from gene-specific regulatory proteins to the basal RNA polymerase II transcription machinery.</text>
</comment>
<keyword evidence="11" id="KW-1185">Reference proteome</keyword>
<dbReference type="Proteomes" id="UP000279259">
    <property type="component" value="Unassembled WGS sequence"/>
</dbReference>
<dbReference type="GO" id="GO:0006357">
    <property type="term" value="P:regulation of transcription by RNA polymerase II"/>
    <property type="evidence" value="ECO:0007669"/>
    <property type="project" value="InterPro"/>
</dbReference>
<evidence type="ECO:0000256" key="4">
    <source>
        <dbReference type="ARBA" id="ARBA00023015"/>
    </source>
</evidence>
<comment type="similarity">
    <text evidence="2 8">Belongs to the Mediator complex subunit 7 family.</text>
</comment>
<protein>
    <recommendedName>
        <fullName evidence="3 8">Mediator of RNA polymerase II transcription subunit 7</fullName>
    </recommendedName>
</protein>
<dbReference type="GO" id="GO:0016592">
    <property type="term" value="C:mediator complex"/>
    <property type="evidence" value="ECO:0007669"/>
    <property type="project" value="InterPro"/>
</dbReference>
<dbReference type="InterPro" id="IPR037212">
    <property type="entry name" value="Med7/Med21-like"/>
</dbReference>
<keyword evidence="5 8" id="KW-0010">Activator</keyword>
<evidence type="ECO:0000256" key="5">
    <source>
        <dbReference type="ARBA" id="ARBA00023159"/>
    </source>
</evidence>
<evidence type="ECO:0000256" key="7">
    <source>
        <dbReference type="ARBA" id="ARBA00023242"/>
    </source>
</evidence>
<sequence>MNAPAQPQEDANVPITNTLFPPPPDFYKAYADDNLRRSLELRGGPSNTSKARAGAAAASGNVDVDGLAAPDFDLNDEQRLELTELRALLDKPRADWVSEEGRWMSFGEIYTTEPKIPTAESIGLPRFVDPDEEPQTSFPPLLHSFLHTLLLLLDVLTNTARIPGELEEKGWAHEGDQYIQHMTNLAATLMVSANQLRGVQAEATLVLLMERQLAIRREQTAALQDKCKAIASRLKELKVVAAEAGV</sequence>
<dbReference type="STRING" id="1890683.A0A427YLT9"/>
<evidence type="ECO:0000256" key="2">
    <source>
        <dbReference type="ARBA" id="ARBA00009994"/>
    </source>
</evidence>
<dbReference type="GO" id="GO:0003712">
    <property type="term" value="F:transcription coregulator activity"/>
    <property type="evidence" value="ECO:0007669"/>
    <property type="project" value="InterPro"/>
</dbReference>
<dbReference type="EMBL" id="RSCD01000007">
    <property type="protein sequence ID" value="RSH92055.1"/>
    <property type="molecule type" value="Genomic_DNA"/>
</dbReference>
<dbReference type="OrthoDB" id="10253553at2759"/>
<evidence type="ECO:0000256" key="9">
    <source>
        <dbReference type="SAM" id="MobiDB-lite"/>
    </source>
</evidence>
<accession>A0A427YLT9</accession>
<comment type="caution">
    <text evidence="10">The sequence shown here is derived from an EMBL/GenBank/DDBJ whole genome shotgun (WGS) entry which is preliminary data.</text>
</comment>
<dbReference type="Gene3D" id="6.10.140.200">
    <property type="match status" value="1"/>
</dbReference>
<dbReference type="InterPro" id="IPR044888">
    <property type="entry name" value="Mediatior_Med7_sf"/>
</dbReference>
<dbReference type="InterPro" id="IPR009244">
    <property type="entry name" value="Mediatior_Med7"/>
</dbReference>
<feature type="region of interest" description="Disordered" evidence="9">
    <location>
        <begin position="1"/>
        <end position="23"/>
    </location>
</feature>
<keyword evidence="7 8" id="KW-0539">Nucleus</keyword>
<name>A0A427YLT9_9TREE</name>
<organism evidence="10 11">
    <name type="scientific">Saitozyma podzolica</name>
    <dbReference type="NCBI Taxonomy" id="1890683"/>
    <lineage>
        <taxon>Eukaryota</taxon>
        <taxon>Fungi</taxon>
        <taxon>Dikarya</taxon>
        <taxon>Basidiomycota</taxon>
        <taxon>Agaricomycotina</taxon>
        <taxon>Tremellomycetes</taxon>
        <taxon>Tremellales</taxon>
        <taxon>Trimorphomycetaceae</taxon>
        <taxon>Saitozyma</taxon>
    </lineage>
</organism>
<dbReference type="Gene3D" id="6.10.140.1520">
    <property type="match status" value="1"/>
</dbReference>
<comment type="subcellular location">
    <subcellularLocation>
        <location evidence="1 8">Nucleus</location>
    </subcellularLocation>
</comment>
<evidence type="ECO:0000313" key="10">
    <source>
        <dbReference type="EMBL" id="RSH92055.1"/>
    </source>
</evidence>
<keyword evidence="4 8" id="KW-0805">Transcription regulation</keyword>
<dbReference type="PANTHER" id="PTHR21428:SF11">
    <property type="entry name" value="MEDIATOR OF RNA POLYMERASE II TRANSCRIPTION SUBUNIT 7"/>
    <property type="match status" value="1"/>
</dbReference>
<feature type="region of interest" description="Disordered" evidence="9">
    <location>
        <begin position="38"/>
        <end position="58"/>
    </location>
</feature>
<dbReference type="Pfam" id="PF05983">
    <property type="entry name" value="Med7"/>
    <property type="match status" value="1"/>
</dbReference>
<evidence type="ECO:0000313" key="11">
    <source>
        <dbReference type="Proteomes" id="UP000279259"/>
    </source>
</evidence>
<dbReference type="SUPFAM" id="SSF140718">
    <property type="entry name" value="Mediator hinge subcomplex-like"/>
    <property type="match status" value="1"/>
</dbReference>
<comment type="subunit">
    <text evidence="8">Component of the Mediator complex.</text>
</comment>
<reference evidence="10 11" key="1">
    <citation type="submission" date="2018-11" db="EMBL/GenBank/DDBJ databases">
        <title>Genome sequence of Saitozyma podzolica DSM 27192.</title>
        <authorList>
            <person name="Aliyu H."/>
            <person name="Gorte O."/>
            <person name="Ochsenreither K."/>
        </authorList>
    </citation>
    <scope>NUCLEOTIDE SEQUENCE [LARGE SCALE GENOMIC DNA]</scope>
    <source>
        <strain evidence="10 11">DSM 27192</strain>
    </source>
</reference>
<evidence type="ECO:0000256" key="8">
    <source>
        <dbReference type="RuleBase" id="RU364060"/>
    </source>
</evidence>
<dbReference type="GO" id="GO:0070847">
    <property type="term" value="C:core mediator complex"/>
    <property type="evidence" value="ECO:0007669"/>
    <property type="project" value="TreeGrafter"/>
</dbReference>
<proteinExistence type="inferred from homology"/>
<gene>
    <name evidence="10" type="primary">MED7</name>
    <name evidence="10" type="ORF">EHS25_009426</name>
</gene>
<evidence type="ECO:0000256" key="1">
    <source>
        <dbReference type="ARBA" id="ARBA00004123"/>
    </source>
</evidence>
<dbReference type="PANTHER" id="PTHR21428">
    <property type="entry name" value="MEDIATOR OF RNA POLYMERASE II TRANSCRIPTION SUBUNIT 7"/>
    <property type="match status" value="1"/>
</dbReference>